<comment type="caution">
    <text evidence="1">The sequence shown here is derived from an EMBL/GenBank/DDBJ whole genome shotgun (WGS) entry which is preliminary data.</text>
</comment>
<name>A0A816ACP9_9BILA</name>
<keyword evidence="3" id="KW-1185">Reference proteome</keyword>
<protein>
    <submittedName>
        <fullName evidence="1">Uncharacterized protein</fullName>
    </submittedName>
</protein>
<dbReference type="EMBL" id="CAJNOQ010034666">
    <property type="protein sequence ID" value="CAF1595730.1"/>
    <property type="molecule type" value="Genomic_DNA"/>
</dbReference>
<proteinExistence type="predicted"/>
<sequence>TSISVDIAQDIFEKDTEDEKANEELQPQKSVPCRLLADTILQRLVENLILKQIMAGDIPV</sequence>
<gene>
    <name evidence="1" type="ORF">GPM918_LOCUS42072</name>
    <name evidence="2" type="ORF">SRO942_LOCUS43245</name>
</gene>
<accession>A0A816ACP9</accession>
<dbReference type="Proteomes" id="UP000681722">
    <property type="component" value="Unassembled WGS sequence"/>
</dbReference>
<organism evidence="1 3">
    <name type="scientific">Didymodactylos carnosus</name>
    <dbReference type="NCBI Taxonomy" id="1234261"/>
    <lineage>
        <taxon>Eukaryota</taxon>
        <taxon>Metazoa</taxon>
        <taxon>Spiralia</taxon>
        <taxon>Gnathifera</taxon>
        <taxon>Rotifera</taxon>
        <taxon>Eurotatoria</taxon>
        <taxon>Bdelloidea</taxon>
        <taxon>Philodinida</taxon>
        <taxon>Philodinidae</taxon>
        <taxon>Didymodactylos</taxon>
    </lineage>
</organism>
<feature type="non-terminal residue" evidence="1">
    <location>
        <position position="1"/>
    </location>
</feature>
<dbReference type="EMBL" id="CAJOBC010100949">
    <property type="protein sequence ID" value="CAF4470363.1"/>
    <property type="molecule type" value="Genomic_DNA"/>
</dbReference>
<evidence type="ECO:0000313" key="3">
    <source>
        <dbReference type="Proteomes" id="UP000663829"/>
    </source>
</evidence>
<evidence type="ECO:0000313" key="1">
    <source>
        <dbReference type="EMBL" id="CAF1595730.1"/>
    </source>
</evidence>
<dbReference type="Proteomes" id="UP000663829">
    <property type="component" value="Unassembled WGS sequence"/>
</dbReference>
<evidence type="ECO:0000313" key="2">
    <source>
        <dbReference type="EMBL" id="CAF4470363.1"/>
    </source>
</evidence>
<dbReference type="AlphaFoldDB" id="A0A816ACP9"/>
<reference evidence="1" key="1">
    <citation type="submission" date="2021-02" db="EMBL/GenBank/DDBJ databases">
        <authorList>
            <person name="Nowell W R."/>
        </authorList>
    </citation>
    <scope>NUCLEOTIDE SEQUENCE</scope>
</reference>